<reference evidence="1" key="1">
    <citation type="submission" date="2020-04" db="EMBL/GenBank/DDBJ databases">
        <title>Hybrid Assembly of Korean Phytophthora infestans isolates.</title>
        <authorList>
            <person name="Prokchorchik M."/>
            <person name="Lee Y."/>
            <person name="Seo J."/>
            <person name="Cho J.-H."/>
            <person name="Park Y.-E."/>
            <person name="Jang D.-C."/>
            <person name="Im J.-S."/>
            <person name="Choi J.-G."/>
            <person name="Park H.-J."/>
            <person name="Lee G.-B."/>
            <person name="Lee Y.-G."/>
            <person name="Hong S.-Y."/>
            <person name="Cho K."/>
            <person name="Sohn K.H."/>
        </authorList>
    </citation>
    <scope>NUCLEOTIDE SEQUENCE</scope>
    <source>
        <strain evidence="1">KR_1_A1</strain>
        <strain evidence="2">KR_2_A2</strain>
    </source>
</reference>
<comment type="caution">
    <text evidence="1">The sequence shown here is derived from an EMBL/GenBank/DDBJ whole genome shotgun (WGS) entry which is preliminary data.</text>
</comment>
<accession>A0A833SYV3</accession>
<gene>
    <name evidence="1" type="ORF">GN244_ATG05373</name>
    <name evidence="2" type="ORF">GN958_ATG06660</name>
</gene>
<evidence type="ECO:0000313" key="1">
    <source>
        <dbReference type="EMBL" id="KAF4042358.1"/>
    </source>
</evidence>
<name>A0A833SYV3_PHYIN</name>
<dbReference type="Gene3D" id="3.30.530.20">
    <property type="match status" value="1"/>
</dbReference>
<dbReference type="EMBL" id="JAACNO010000890">
    <property type="protein sequence ID" value="KAF4144147.1"/>
    <property type="molecule type" value="Genomic_DNA"/>
</dbReference>
<evidence type="ECO:0000313" key="2">
    <source>
        <dbReference type="EMBL" id="KAF4144147.1"/>
    </source>
</evidence>
<keyword evidence="3" id="KW-1185">Reference proteome</keyword>
<dbReference type="PANTHER" id="PTHR13510">
    <property type="entry name" value="FYVE-FINGER-CONTAINING RAB5 EFFECTOR PROTEIN RABENOSYN-5-RELATED"/>
    <property type="match status" value="1"/>
</dbReference>
<dbReference type="SUPFAM" id="SSF55961">
    <property type="entry name" value="Bet v1-like"/>
    <property type="match status" value="1"/>
</dbReference>
<dbReference type="InterPro" id="IPR052727">
    <property type="entry name" value="Rab4/Rab5_effector"/>
</dbReference>
<sequence length="206" mass="22784">MVGTLDDVMYGLLATDATSTFIRASYTNEKLLDSELLHCIQSPTPTKPFQFSGVKWHVLELTKVASKRDFVFVEVSGVVNRPNGERVGYHIMHSVDLPGLGELSEKYQVLRAHVVSCHLFRQLPENTIDVFMKGLVDPSGYMPSAVAVASTASALLKLGQAIECSQSKKLEYLLEQEQVKHAGALCRTSAASLYDMYRESLGIQCR</sequence>
<evidence type="ECO:0008006" key="4">
    <source>
        <dbReference type="Google" id="ProtNLM"/>
    </source>
</evidence>
<dbReference type="Proteomes" id="UP000602510">
    <property type="component" value="Unassembled WGS sequence"/>
</dbReference>
<proteinExistence type="predicted"/>
<dbReference type="EMBL" id="WSZM01000103">
    <property type="protein sequence ID" value="KAF4042358.1"/>
    <property type="molecule type" value="Genomic_DNA"/>
</dbReference>
<protein>
    <recommendedName>
        <fullName evidence="4">START domain-containing protein</fullName>
    </recommendedName>
</protein>
<dbReference type="PANTHER" id="PTHR13510:SF44">
    <property type="entry name" value="RABENOSYN-5"/>
    <property type="match status" value="1"/>
</dbReference>
<evidence type="ECO:0000313" key="3">
    <source>
        <dbReference type="Proteomes" id="UP000602510"/>
    </source>
</evidence>
<dbReference type="Proteomes" id="UP000704712">
    <property type="component" value="Unassembled WGS sequence"/>
</dbReference>
<dbReference type="InterPro" id="IPR023393">
    <property type="entry name" value="START-like_dom_sf"/>
</dbReference>
<organism evidence="1 3">
    <name type="scientific">Phytophthora infestans</name>
    <name type="common">Potato late blight agent</name>
    <name type="synonym">Botrytis infestans</name>
    <dbReference type="NCBI Taxonomy" id="4787"/>
    <lineage>
        <taxon>Eukaryota</taxon>
        <taxon>Sar</taxon>
        <taxon>Stramenopiles</taxon>
        <taxon>Oomycota</taxon>
        <taxon>Peronosporomycetes</taxon>
        <taxon>Peronosporales</taxon>
        <taxon>Peronosporaceae</taxon>
        <taxon>Phytophthora</taxon>
    </lineage>
</organism>
<dbReference type="AlphaFoldDB" id="A0A833SYV3"/>